<name>A0A844XGJ9_9SPHN</name>
<accession>A0A844XGJ9</accession>
<dbReference type="PROSITE" id="PS50987">
    <property type="entry name" value="HTH_ARSR_2"/>
    <property type="match status" value="1"/>
</dbReference>
<dbReference type="CDD" id="cd00090">
    <property type="entry name" value="HTH_ARSR"/>
    <property type="match status" value="1"/>
</dbReference>
<protein>
    <submittedName>
        <fullName evidence="2">Metalloregulator ArsR/SmtB family transcription factor</fullName>
    </submittedName>
</protein>
<evidence type="ECO:0000313" key="3">
    <source>
        <dbReference type="Proteomes" id="UP000461409"/>
    </source>
</evidence>
<dbReference type="InterPro" id="IPR001845">
    <property type="entry name" value="HTH_ArsR_DNA-bd_dom"/>
</dbReference>
<dbReference type="Gene3D" id="1.10.10.10">
    <property type="entry name" value="Winged helix-like DNA-binding domain superfamily/Winged helix DNA-binding domain"/>
    <property type="match status" value="1"/>
</dbReference>
<proteinExistence type="predicted"/>
<dbReference type="PANTHER" id="PTHR42912:SF93">
    <property type="entry name" value="N6-ADENOSINE-METHYLTRANSFERASE TMT1A"/>
    <property type="match status" value="1"/>
</dbReference>
<comment type="caution">
    <text evidence="2">The sequence shown here is derived from an EMBL/GenBank/DDBJ whole genome shotgun (WGS) entry which is preliminary data.</text>
</comment>
<dbReference type="AlphaFoldDB" id="A0A844XGJ9"/>
<keyword evidence="3" id="KW-1185">Reference proteome</keyword>
<dbReference type="GO" id="GO:0008757">
    <property type="term" value="F:S-adenosylmethionine-dependent methyltransferase activity"/>
    <property type="evidence" value="ECO:0007669"/>
    <property type="project" value="InterPro"/>
</dbReference>
<organism evidence="2 3">
    <name type="scientific">Aurantiacibacter rhizosphaerae</name>
    <dbReference type="NCBI Taxonomy" id="2691582"/>
    <lineage>
        <taxon>Bacteria</taxon>
        <taxon>Pseudomonadati</taxon>
        <taxon>Pseudomonadota</taxon>
        <taxon>Alphaproteobacteria</taxon>
        <taxon>Sphingomonadales</taxon>
        <taxon>Erythrobacteraceae</taxon>
        <taxon>Aurantiacibacter</taxon>
    </lineage>
</organism>
<evidence type="ECO:0000313" key="2">
    <source>
        <dbReference type="EMBL" id="MWV28950.1"/>
    </source>
</evidence>
<dbReference type="Pfam" id="PF01022">
    <property type="entry name" value="HTH_5"/>
    <property type="match status" value="1"/>
</dbReference>
<gene>
    <name evidence="2" type="ORF">GRF63_13645</name>
</gene>
<reference evidence="2 3" key="2">
    <citation type="submission" date="2020-02" db="EMBL/GenBank/DDBJ databases">
        <title>Erythrobacter dongmakensis sp. nov., isolated from a tidal mudflat.</title>
        <authorList>
            <person name="Kim I.S."/>
        </authorList>
    </citation>
    <scope>NUCLEOTIDE SEQUENCE [LARGE SCALE GENOMIC DNA]</scope>
    <source>
        <strain evidence="2 3">GH3-10</strain>
    </source>
</reference>
<dbReference type="CDD" id="cd02440">
    <property type="entry name" value="AdoMet_MTases"/>
    <property type="match status" value="1"/>
</dbReference>
<reference evidence="2 3" key="1">
    <citation type="submission" date="2019-12" db="EMBL/GenBank/DDBJ databases">
        <authorList>
            <person name="Lee S.D."/>
        </authorList>
    </citation>
    <scope>NUCLEOTIDE SEQUENCE [LARGE SCALE GENOMIC DNA]</scope>
    <source>
        <strain evidence="2 3">GH3-10</strain>
    </source>
</reference>
<sequence>MRIEPVVNALADSTRLRIMRLLEQLELAVGELAHVLGQSQPRVSRHVAILSDSGLAQRRREGSWAFVRKAVFLQSDNAINAAVAHLLDGAEAEDAEFAAQCAEDRRRLAAIRSMREESAKAFFASHANEWDQLRALLSPSENVEAAMLDALGDAPLGRLLDIGTGTGRIAELLSDRAEHVVGLDRSPEMLRLARARLQHLSAARWELVQGDFYALGFVDETFDTVILHQVLHYAQEPAYAIREAARVCRKGGRLVIVDLAAHENDDLRKRHAHVRLGFAEEQMKGFLAENGLSYALHSALEGDALTTKVWVAQKDC</sequence>
<dbReference type="SUPFAM" id="SSF46785">
    <property type="entry name" value="Winged helix' DNA-binding domain"/>
    <property type="match status" value="1"/>
</dbReference>
<dbReference type="SUPFAM" id="SSF53335">
    <property type="entry name" value="S-adenosyl-L-methionine-dependent methyltransferases"/>
    <property type="match status" value="1"/>
</dbReference>
<dbReference type="InterPro" id="IPR029063">
    <property type="entry name" value="SAM-dependent_MTases_sf"/>
</dbReference>
<dbReference type="PANTHER" id="PTHR42912">
    <property type="entry name" value="METHYLTRANSFERASE"/>
    <property type="match status" value="1"/>
</dbReference>
<dbReference type="Gene3D" id="3.40.50.150">
    <property type="entry name" value="Vaccinia Virus protein VP39"/>
    <property type="match status" value="1"/>
</dbReference>
<dbReference type="EMBL" id="WUBR01000003">
    <property type="protein sequence ID" value="MWV28950.1"/>
    <property type="molecule type" value="Genomic_DNA"/>
</dbReference>
<dbReference type="InterPro" id="IPR011991">
    <property type="entry name" value="ArsR-like_HTH"/>
</dbReference>
<dbReference type="InterPro" id="IPR036388">
    <property type="entry name" value="WH-like_DNA-bd_sf"/>
</dbReference>
<dbReference type="Proteomes" id="UP000461409">
    <property type="component" value="Unassembled WGS sequence"/>
</dbReference>
<dbReference type="SMART" id="SM00418">
    <property type="entry name" value="HTH_ARSR"/>
    <property type="match status" value="1"/>
</dbReference>
<dbReference type="GO" id="GO:0003700">
    <property type="term" value="F:DNA-binding transcription factor activity"/>
    <property type="evidence" value="ECO:0007669"/>
    <property type="project" value="InterPro"/>
</dbReference>
<dbReference type="InterPro" id="IPR013216">
    <property type="entry name" value="Methyltransf_11"/>
</dbReference>
<dbReference type="InterPro" id="IPR050508">
    <property type="entry name" value="Methyltransf_Superfamily"/>
</dbReference>
<dbReference type="InterPro" id="IPR036390">
    <property type="entry name" value="WH_DNA-bd_sf"/>
</dbReference>
<dbReference type="RefSeq" id="WP_160486595.1">
    <property type="nucleotide sequence ID" value="NZ_WUBR01000003.1"/>
</dbReference>
<evidence type="ECO:0000259" key="1">
    <source>
        <dbReference type="PROSITE" id="PS50987"/>
    </source>
</evidence>
<feature type="domain" description="HTH arsR-type" evidence="1">
    <location>
        <begin position="1"/>
        <end position="90"/>
    </location>
</feature>
<dbReference type="PRINTS" id="PR00778">
    <property type="entry name" value="HTHARSR"/>
</dbReference>
<dbReference type="NCBIfam" id="NF033788">
    <property type="entry name" value="HTH_metalloreg"/>
    <property type="match status" value="1"/>
</dbReference>
<dbReference type="Pfam" id="PF08241">
    <property type="entry name" value="Methyltransf_11"/>
    <property type="match status" value="1"/>
</dbReference>